<dbReference type="GO" id="GO:0003700">
    <property type="term" value="F:DNA-binding transcription factor activity"/>
    <property type="evidence" value="ECO:0007669"/>
    <property type="project" value="TreeGrafter"/>
</dbReference>
<dbReference type="OrthoDB" id="5242433at2"/>
<dbReference type="InterPro" id="IPR009057">
    <property type="entry name" value="Homeodomain-like_sf"/>
</dbReference>
<dbReference type="Proteomes" id="UP000295344">
    <property type="component" value="Unassembled WGS sequence"/>
</dbReference>
<feature type="domain" description="HTH tetR-type" evidence="5">
    <location>
        <begin position="7"/>
        <end position="67"/>
    </location>
</feature>
<dbReference type="PROSITE" id="PS50977">
    <property type="entry name" value="HTH_TETR_2"/>
    <property type="match status" value="1"/>
</dbReference>
<dbReference type="PANTHER" id="PTHR30055:SF234">
    <property type="entry name" value="HTH-TYPE TRANSCRIPTIONAL REGULATOR BETI"/>
    <property type="match status" value="1"/>
</dbReference>
<evidence type="ECO:0000256" key="1">
    <source>
        <dbReference type="ARBA" id="ARBA00023015"/>
    </source>
</evidence>
<evidence type="ECO:0000256" key="4">
    <source>
        <dbReference type="PROSITE-ProRule" id="PRU00335"/>
    </source>
</evidence>
<dbReference type="PANTHER" id="PTHR30055">
    <property type="entry name" value="HTH-TYPE TRANSCRIPTIONAL REGULATOR RUTR"/>
    <property type="match status" value="1"/>
</dbReference>
<reference evidence="6 7" key="1">
    <citation type="submission" date="2019-03" db="EMBL/GenBank/DDBJ databases">
        <title>Genomic Encyclopedia of Archaeal and Bacterial Type Strains, Phase II (KMG-II): from individual species to whole genera.</title>
        <authorList>
            <person name="Goeker M."/>
        </authorList>
    </citation>
    <scope>NUCLEOTIDE SEQUENCE [LARGE SCALE GENOMIC DNA]</scope>
    <source>
        <strain evidence="6 7">DSM 24782</strain>
    </source>
</reference>
<dbReference type="SUPFAM" id="SSF46689">
    <property type="entry name" value="Homeodomain-like"/>
    <property type="match status" value="1"/>
</dbReference>
<dbReference type="EMBL" id="SOAM01000001">
    <property type="protein sequence ID" value="TDS80474.1"/>
    <property type="molecule type" value="Genomic_DNA"/>
</dbReference>
<keyword evidence="7" id="KW-1185">Reference proteome</keyword>
<keyword evidence="1" id="KW-0805">Transcription regulation</keyword>
<keyword evidence="2 4" id="KW-0238">DNA-binding</keyword>
<dbReference type="RefSeq" id="WP_133765194.1">
    <property type="nucleotide sequence ID" value="NZ_BAAARP010000001.1"/>
</dbReference>
<keyword evidence="3" id="KW-0804">Transcription</keyword>
<dbReference type="Gene3D" id="1.10.357.10">
    <property type="entry name" value="Tetracycline Repressor, domain 2"/>
    <property type="match status" value="1"/>
</dbReference>
<dbReference type="AlphaFoldDB" id="A0A4V3EB62"/>
<proteinExistence type="predicted"/>
<evidence type="ECO:0000313" key="6">
    <source>
        <dbReference type="EMBL" id="TDS80474.1"/>
    </source>
</evidence>
<accession>A0A4V3EB62</accession>
<evidence type="ECO:0000259" key="5">
    <source>
        <dbReference type="PROSITE" id="PS50977"/>
    </source>
</evidence>
<dbReference type="InterPro" id="IPR050109">
    <property type="entry name" value="HTH-type_TetR-like_transc_reg"/>
</dbReference>
<dbReference type="InterPro" id="IPR001647">
    <property type="entry name" value="HTH_TetR"/>
</dbReference>
<evidence type="ECO:0000313" key="7">
    <source>
        <dbReference type="Proteomes" id="UP000295344"/>
    </source>
</evidence>
<name>A0A4V3EB62_9MICO</name>
<dbReference type="Pfam" id="PF00440">
    <property type="entry name" value="TetR_N"/>
    <property type="match status" value="1"/>
</dbReference>
<feature type="DNA-binding region" description="H-T-H motif" evidence="4">
    <location>
        <begin position="30"/>
        <end position="49"/>
    </location>
</feature>
<organism evidence="6 7">
    <name type="scientific">Amnibacterium kyonggiense</name>
    <dbReference type="NCBI Taxonomy" id="595671"/>
    <lineage>
        <taxon>Bacteria</taxon>
        <taxon>Bacillati</taxon>
        <taxon>Actinomycetota</taxon>
        <taxon>Actinomycetes</taxon>
        <taxon>Micrococcales</taxon>
        <taxon>Microbacteriaceae</taxon>
        <taxon>Amnibacterium</taxon>
    </lineage>
</organism>
<dbReference type="InterPro" id="IPR036271">
    <property type="entry name" value="Tet_transcr_reg_TetR-rel_C_sf"/>
</dbReference>
<protein>
    <submittedName>
        <fullName evidence="6">TetR family transcriptional regulator</fullName>
    </submittedName>
</protein>
<comment type="caution">
    <text evidence="6">The sequence shown here is derived from an EMBL/GenBank/DDBJ whole genome shotgun (WGS) entry which is preliminary data.</text>
</comment>
<dbReference type="GO" id="GO:0000976">
    <property type="term" value="F:transcription cis-regulatory region binding"/>
    <property type="evidence" value="ECO:0007669"/>
    <property type="project" value="TreeGrafter"/>
</dbReference>
<dbReference type="SUPFAM" id="SSF48498">
    <property type="entry name" value="Tetracyclin repressor-like, C-terminal domain"/>
    <property type="match status" value="1"/>
</dbReference>
<sequence>MQRIAVEDRRAALLAAAVRVIARGGMARASTRAIAAEAGMPTASFHYVFTSHAAMVEELVAAILAAQSVAVAGSVAEAGSLREFVGGALQGWLDRAAEDPEVEVALHEIVAWSRSSAELRRLAERVYDGYAGSIGAFVRAAEERFAVRWAVPREDVARFVLVITDGVAARWLVDRDDAAARRSLATGAGAVLGLVEA</sequence>
<gene>
    <name evidence="6" type="ORF">CLV52_1040</name>
</gene>
<evidence type="ECO:0000256" key="3">
    <source>
        <dbReference type="ARBA" id="ARBA00023163"/>
    </source>
</evidence>
<evidence type="ECO:0000256" key="2">
    <source>
        <dbReference type="ARBA" id="ARBA00023125"/>
    </source>
</evidence>